<dbReference type="Proteomes" id="UP001157502">
    <property type="component" value="Chromosome 16"/>
</dbReference>
<name>A0ACC2G9N6_DALPE</name>
<comment type="caution">
    <text evidence="1">The sequence shown here is derived from an EMBL/GenBank/DDBJ whole genome shotgun (WGS) entry which is preliminary data.</text>
</comment>
<accession>A0ACC2G9N6</accession>
<reference evidence="1" key="1">
    <citation type="submission" date="2021-05" db="EMBL/GenBank/DDBJ databases">
        <authorList>
            <person name="Pan Q."/>
            <person name="Jouanno E."/>
            <person name="Zahm M."/>
            <person name="Klopp C."/>
            <person name="Cabau C."/>
            <person name="Louis A."/>
            <person name="Berthelot C."/>
            <person name="Parey E."/>
            <person name="Roest Crollius H."/>
            <person name="Montfort J."/>
            <person name="Robinson-Rechavi M."/>
            <person name="Bouchez O."/>
            <person name="Lampietro C."/>
            <person name="Lopez Roques C."/>
            <person name="Donnadieu C."/>
            <person name="Postlethwait J."/>
            <person name="Bobe J."/>
            <person name="Dillon D."/>
            <person name="Chandos A."/>
            <person name="von Hippel F."/>
            <person name="Guiguen Y."/>
        </authorList>
    </citation>
    <scope>NUCLEOTIDE SEQUENCE</scope>
    <source>
        <strain evidence="1">YG-Jan2019</strain>
    </source>
</reference>
<evidence type="ECO:0000313" key="2">
    <source>
        <dbReference type="Proteomes" id="UP001157502"/>
    </source>
</evidence>
<evidence type="ECO:0000313" key="1">
    <source>
        <dbReference type="EMBL" id="KAJ8000190.1"/>
    </source>
</evidence>
<protein>
    <submittedName>
        <fullName evidence="1">Uncharacterized protein</fullName>
    </submittedName>
</protein>
<keyword evidence="2" id="KW-1185">Reference proteome</keyword>
<organism evidence="1 2">
    <name type="scientific">Dallia pectoralis</name>
    <name type="common">Alaska blackfish</name>
    <dbReference type="NCBI Taxonomy" id="75939"/>
    <lineage>
        <taxon>Eukaryota</taxon>
        <taxon>Metazoa</taxon>
        <taxon>Chordata</taxon>
        <taxon>Craniata</taxon>
        <taxon>Vertebrata</taxon>
        <taxon>Euteleostomi</taxon>
        <taxon>Actinopterygii</taxon>
        <taxon>Neopterygii</taxon>
        <taxon>Teleostei</taxon>
        <taxon>Protacanthopterygii</taxon>
        <taxon>Esociformes</taxon>
        <taxon>Umbridae</taxon>
        <taxon>Dallia</taxon>
    </lineage>
</organism>
<proteinExistence type="predicted"/>
<dbReference type="EMBL" id="CM055743">
    <property type="protein sequence ID" value="KAJ8000190.1"/>
    <property type="molecule type" value="Genomic_DNA"/>
</dbReference>
<sequence length="82" mass="9015">MKEGGVDPGQAQQIHQARWNPSLRVDLRQAQQIHHGPLEPRDLSVGCSHGHIQQDTQGPTHVCGSGHTLKCSLCLQEELGYL</sequence>
<gene>
    <name evidence="1" type="ORF">DPEC_G00202270</name>
</gene>